<reference evidence="1" key="1">
    <citation type="submission" date="2023-03" db="UniProtKB">
        <authorList>
            <consortium name="EnsemblPlants"/>
        </authorList>
    </citation>
    <scope>IDENTIFICATION</scope>
</reference>
<evidence type="ECO:0000313" key="1">
    <source>
        <dbReference type="EnsemblPlants" id="MELO3C032399.2.1"/>
    </source>
</evidence>
<proteinExistence type="predicted"/>
<organism evidence="1">
    <name type="scientific">Cucumis melo</name>
    <name type="common">Muskmelon</name>
    <dbReference type="NCBI Taxonomy" id="3656"/>
    <lineage>
        <taxon>Eukaryota</taxon>
        <taxon>Viridiplantae</taxon>
        <taxon>Streptophyta</taxon>
        <taxon>Embryophyta</taxon>
        <taxon>Tracheophyta</taxon>
        <taxon>Spermatophyta</taxon>
        <taxon>Magnoliopsida</taxon>
        <taxon>eudicotyledons</taxon>
        <taxon>Gunneridae</taxon>
        <taxon>Pentapetalae</taxon>
        <taxon>rosids</taxon>
        <taxon>fabids</taxon>
        <taxon>Cucurbitales</taxon>
        <taxon>Cucurbitaceae</taxon>
        <taxon>Benincaseae</taxon>
        <taxon>Cucumis</taxon>
    </lineage>
</organism>
<dbReference type="Gramene" id="MELO3C032399.2.1">
    <property type="protein sequence ID" value="MELO3C032399.2.1"/>
    <property type="gene ID" value="MELO3C032399.2"/>
</dbReference>
<dbReference type="EnsemblPlants" id="MELO3C032399.2.1">
    <property type="protein sequence ID" value="MELO3C032399.2.1"/>
    <property type="gene ID" value="MELO3C032399.2"/>
</dbReference>
<sequence>MKTMVQFCLHLSKMTMMVQLRFRFSKDDIDNAALPPSL</sequence>
<dbReference type="AlphaFoldDB" id="A0A9I9EEH4"/>
<accession>A0A9I9EEH4</accession>
<protein>
    <submittedName>
        <fullName evidence="1">Uncharacterized protein</fullName>
    </submittedName>
</protein>
<name>A0A9I9EEH4_CUCME</name>